<dbReference type="CDD" id="cd20339">
    <property type="entry name" value="BRcat_RBR_RNF216"/>
    <property type="match status" value="1"/>
</dbReference>
<dbReference type="InterPro" id="IPR044066">
    <property type="entry name" value="TRIAD_supradom"/>
</dbReference>
<dbReference type="InterPro" id="IPR047544">
    <property type="entry name" value="RING-HC_RBR_RNF216"/>
</dbReference>
<feature type="compositionally biased region" description="Polar residues" evidence="9">
    <location>
        <begin position="359"/>
        <end position="378"/>
    </location>
</feature>
<dbReference type="GeneID" id="110976224"/>
<dbReference type="PROSITE" id="PS51873">
    <property type="entry name" value="TRIAD"/>
    <property type="match status" value="1"/>
</dbReference>
<accession>A0A8B7XVW2</accession>
<keyword evidence="7" id="KW-0862">Zinc</keyword>
<feature type="domain" description="RING-type" evidence="10">
    <location>
        <begin position="1123"/>
        <end position="1370"/>
    </location>
</feature>
<feature type="region of interest" description="Disordered" evidence="9">
    <location>
        <begin position="847"/>
        <end position="867"/>
    </location>
</feature>
<dbReference type="CDD" id="cd20353">
    <property type="entry name" value="Rcat_RBR_RNF216"/>
    <property type="match status" value="1"/>
</dbReference>
<evidence type="ECO:0000256" key="9">
    <source>
        <dbReference type="SAM" id="MobiDB-lite"/>
    </source>
</evidence>
<feature type="compositionally biased region" description="Polar residues" evidence="9">
    <location>
        <begin position="442"/>
        <end position="455"/>
    </location>
</feature>
<evidence type="ECO:0000256" key="6">
    <source>
        <dbReference type="ARBA" id="ARBA00022786"/>
    </source>
</evidence>
<sequence length="1425" mass="157174">MMMKVHISDTGKTDFTKATGNYPVIKSAAQVLHNDVVAQLKPMFPHLLENTIRESVVRQSRLLADPLDQNRLTNSCIDDLLCLMTAEGSTRNEQRVFRDYIDLTDDSFVHSTTANTEVVINLDVTPDCLEIDTPIKEPYQAKEDVEVDHNIRDAPSPNLNCSDSSQLASDKGIGLKSKPEVIQVSHIDVQLLQSSAKPESPRGQAVLEGRSDSLTVPSEATPVNSSVSMNGTVASFGTASKQGSPLKVKIKLDQASGLYKVQNETSDIHSSDNGTAVSHHHQKPSQAPSTMSRCPCLDCQTLPTPETQHSSDIFPPSRGPLEEWVNPLEEPAPSTSTSSSNQTLGHKDSQSTSSQSNSVTGNPSTATKHSTVQASTSSRTEERCPAISESPAMNPGVLEAKERRQSLGTLTTGSAVQDEVRKDTATKKNPPSSGTLEEFFSSLLSRAQGRSSTPSKPGAGTSCVSRPSSTPIFSSSAAAKCQQSNSDRHRGSAVPVSNVGLQTTPRTTLQPSTSATSVHSHHGSLYAATNCSQTYTQRLYKKPANSMQPATSLTSTSHTIPFGTLTQPAEATGSNLSSSTQPALGASRTIHRSPSLESLPKSKTQAAVKQVDQGQASSSYHRLSGLGSQKLVPSQSPSTHQSFDQSCQKKTISGTTNQTNASKPPLSASAPSQGSTRHMTYTSVSTRKPTQSSQVETTDPDAIHQQTTVKTTPFTPVPTSQPKVSNQCMQGHVPPPFVPNPQPQPALHQVTDPLPPATFWQPQTQRPPHVTFGSIPPPNATKPQPQAVRYPHPLPFLPQAIVSEPQNPPPFVPVPKSQPMIQTVTYPMPPAATHQPQIQPTYPATQIQTLPSIPNPEPQPETQPVTPVPLQPPVVIHQPHEVLPEQKNRPGNDRTIEEMKSEVLMLFPEVDPSYILTQLQAMKDYPSPVNVVCNHLLENPSYPRAKKQEAPSTSKSVKTKVEEEKVDYIKDYYKMPASRRYAEDIMIQLQNDFRMLSVDTIRMVWSLHFFNYAPTRVCLEEILRSNERIQKLLPQVKTLSHQERKIQVKITTKNLQGKQETTKVVIHLLKGLRHPFYQGNIKASSDLQRQLKFYQEYVKNSSLEKDLMLALSLNENEYEAEGQLIECGCCFAEVTFETMVQCLDGHLFCDSCLQRYAKESVYGQGKAHLTCMTDGCDSSYPRDQLEKCLSANDMAKYDERVQEESIQLAGMDGLVRCPHCDFAAVLDPGDKVFSCQNTDCMKETCRHCGEDWKDHFGKRCEEIEKKSETNMRLSYEERMSQAQIRTCHRCKAGIMKDQGCNKSQFYCRCQDFGHIMSSIASFILGLLNKHAKMTCRCGAKMCYICRKPDIDYNHFCGHARNPGQGCTVCTKCSLWTDPAEDDARAVKELEKELQMQKEKLARVRDSRDHLALMDFAPEAKKPRVI</sequence>
<dbReference type="Pfam" id="PF26191">
    <property type="entry name" value="RING-HC_RBR_RNF216"/>
    <property type="match status" value="1"/>
</dbReference>
<feature type="region of interest" description="Disordered" evidence="9">
    <location>
        <begin position="265"/>
        <end position="292"/>
    </location>
</feature>
<dbReference type="SUPFAM" id="SSF57850">
    <property type="entry name" value="RING/U-box"/>
    <property type="match status" value="2"/>
</dbReference>
<keyword evidence="8" id="KW-0175">Coiled coil</keyword>
<keyword evidence="3" id="KW-0479">Metal-binding</keyword>
<dbReference type="InterPro" id="IPR047545">
    <property type="entry name" value="BRcat_RBR_RNF216"/>
</dbReference>
<feature type="region of interest" description="Disordered" evidence="9">
    <location>
        <begin position="194"/>
        <end position="229"/>
    </location>
</feature>
<keyword evidence="5" id="KW-0863">Zinc-finger</keyword>
<evidence type="ECO:0000259" key="10">
    <source>
        <dbReference type="PROSITE" id="PS51873"/>
    </source>
</evidence>
<dbReference type="Proteomes" id="UP000694845">
    <property type="component" value="Unplaced"/>
</dbReference>
<feature type="compositionally biased region" description="Pro residues" evidence="9">
    <location>
        <begin position="853"/>
        <end position="867"/>
    </location>
</feature>
<dbReference type="GO" id="GO:0008270">
    <property type="term" value="F:zinc ion binding"/>
    <property type="evidence" value="ECO:0007669"/>
    <property type="project" value="UniProtKB-KW"/>
</dbReference>
<feature type="region of interest" description="Disordered" evidence="9">
    <location>
        <begin position="305"/>
        <end position="521"/>
    </location>
</feature>
<dbReference type="InterPro" id="IPR051628">
    <property type="entry name" value="LUBAC_E3_Ligases"/>
</dbReference>
<feature type="compositionally biased region" description="Polar residues" evidence="9">
    <location>
        <begin position="462"/>
        <end position="473"/>
    </location>
</feature>
<feature type="compositionally biased region" description="Low complexity" evidence="9">
    <location>
        <begin position="661"/>
        <end position="672"/>
    </location>
</feature>
<dbReference type="PANTHER" id="PTHR22770">
    <property type="entry name" value="UBIQUITIN CONJUGATING ENZYME 7 INTERACTING PROTEIN-RELATED"/>
    <property type="match status" value="1"/>
</dbReference>
<dbReference type="Pfam" id="PF26200">
    <property type="entry name" value="Rcat_RNF216"/>
    <property type="match status" value="2"/>
</dbReference>
<feature type="compositionally biased region" description="Polar residues" evidence="9">
    <location>
        <begin position="601"/>
        <end position="621"/>
    </location>
</feature>
<evidence type="ECO:0000256" key="3">
    <source>
        <dbReference type="ARBA" id="ARBA00022723"/>
    </source>
</evidence>
<keyword evidence="6" id="KW-0833">Ubl conjugation pathway</keyword>
<dbReference type="Pfam" id="PF26112">
    <property type="entry name" value="UBA_RNF216"/>
    <property type="match status" value="1"/>
</dbReference>
<feature type="region of interest" description="Disordered" evidence="9">
    <location>
        <begin position="546"/>
        <end position="699"/>
    </location>
</feature>
<feature type="compositionally biased region" description="Polar residues" evidence="9">
    <location>
        <begin position="212"/>
        <end position="229"/>
    </location>
</feature>
<evidence type="ECO:0000256" key="2">
    <source>
        <dbReference type="ARBA" id="ARBA00022679"/>
    </source>
</evidence>
<dbReference type="RefSeq" id="XP_022084999.1">
    <property type="nucleotide sequence ID" value="XM_022229307.1"/>
</dbReference>
<evidence type="ECO:0000256" key="7">
    <source>
        <dbReference type="ARBA" id="ARBA00022833"/>
    </source>
</evidence>
<dbReference type="InterPro" id="IPR013083">
    <property type="entry name" value="Znf_RING/FYVE/PHD"/>
</dbReference>
<dbReference type="KEGG" id="aplc:110976224"/>
<organism evidence="11 12">
    <name type="scientific">Acanthaster planci</name>
    <name type="common">Crown-of-thorns starfish</name>
    <dbReference type="NCBI Taxonomy" id="133434"/>
    <lineage>
        <taxon>Eukaryota</taxon>
        <taxon>Metazoa</taxon>
        <taxon>Echinodermata</taxon>
        <taxon>Eleutherozoa</taxon>
        <taxon>Asterozoa</taxon>
        <taxon>Asteroidea</taxon>
        <taxon>Valvatacea</taxon>
        <taxon>Valvatida</taxon>
        <taxon>Acanthasteridae</taxon>
        <taxon>Acanthaster</taxon>
    </lineage>
</organism>
<keyword evidence="11" id="KW-1185">Reference proteome</keyword>
<feature type="coiled-coil region" evidence="8">
    <location>
        <begin position="1379"/>
        <end position="1406"/>
    </location>
</feature>
<dbReference type="OrthoDB" id="10009520at2759"/>
<evidence type="ECO:0000256" key="5">
    <source>
        <dbReference type="ARBA" id="ARBA00022771"/>
    </source>
</evidence>
<dbReference type="PANTHER" id="PTHR22770:SF47">
    <property type="entry name" value="E3 UBIQUITIN-PROTEIN LIGASE RNF216"/>
    <property type="match status" value="1"/>
</dbReference>
<comment type="pathway">
    <text evidence="1">Protein modification; protein ubiquitination.</text>
</comment>
<feature type="compositionally biased region" description="Polar residues" evidence="9">
    <location>
        <begin position="406"/>
        <end position="415"/>
    </location>
</feature>
<keyword evidence="2" id="KW-0808">Transferase</keyword>
<keyword evidence="4" id="KW-0677">Repeat</keyword>
<evidence type="ECO:0000256" key="4">
    <source>
        <dbReference type="ARBA" id="ARBA00022737"/>
    </source>
</evidence>
<protein>
    <submittedName>
        <fullName evidence="12">Mucin-17-like isoform X1</fullName>
    </submittedName>
</protein>
<reference evidence="12" key="1">
    <citation type="submission" date="2025-08" db="UniProtKB">
        <authorList>
            <consortium name="RefSeq"/>
        </authorList>
    </citation>
    <scope>IDENTIFICATION</scope>
</reference>
<dbReference type="InterPro" id="IPR047546">
    <property type="entry name" value="Rcat_RBR_RNF216"/>
</dbReference>
<dbReference type="InterPro" id="IPR002867">
    <property type="entry name" value="IBR_dom"/>
</dbReference>
<feature type="compositionally biased region" description="Polar residues" evidence="9">
    <location>
        <begin position="673"/>
        <end position="697"/>
    </location>
</feature>
<evidence type="ECO:0000313" key="12">
    <source>
        <dbReference type="RefSeq" id="XP_022084999.1"/>
    </source>
</evidence>
<dbReference type="InterPro" id="IPR058758">
    <property type="entry name" value="UBA_RNF216"/>
</dbReference>
<proteinExistence type="predicted"/>
<feature type="compositionally biased region" description="Polar residues" evidence="9">
    <location>
        <begin position="499"/>
        <end position="518"/>
    </location>
</feature>
<evidence type="ECO:0000313" key="11">
    <source>
        <dbReference type="Proteomes" id="UP000694845"/>
    </source>
</evidence>
<dbReference type="CDD" id="cd16630">
    <property type="entry name" value="RING-HC_RBR_RNF216"/>
    <property type="match status" value="1"/>
</dbReference>
<feature type="compositionally biased region" description="Polar residues" evidence="9">
    <location>
        <begin position="546"/>
        <end position="582"/>
    </location>
</feature>
<feature type="compositionally biased region" description="Polar residues" evidence="9">
    <location>
        <begin position="631"/>
        <end position="660"/>
    </location>
</feature>
<evidence type="ECO:0000256" key="1">
    <source>
        <dbReference type="ARBA" id="ARBA00004906"/>
    </source>
</evidence>
<gene>
    <name evidence="12" type="primary">LOC110976224</name>
</gene>
<name>A0A8B7XVW2_ACAPL</name>
<evidence type="ECO:0000256" key="8">
    <source>
        <dbReference type="SAM" id="Coils"/>
    </source>
</evidence>
<dbReference type="Gene3D" id="3.30.40.10">
    <property type="entry name" value="Zinc/RING finger domain, C3HC4 (zinc finger)"/>
    <property type="match status" value="1"/>
</dbReference>
<dbReference type="SMART" id="SM00647">
    <property type="entry name" value="IBR"/>
    <property type="match status" value="1"/>
</dbReference>
<dbReference type="GO" id="GO:0016740">
    <property type="term" value="F:transferase activity"/>
    <property type="evidence" value="ECO:0007669"/>
    <property type="project" value="UniProtKB-KW"/>
</dbReference>